<organism evidence="1 2">
    <name type="scientific">Colletotrichum incanum</name>
    <name type="common">Soybean anthracnose fungus</name>
    <dbReference type="NCBI Taxonomy" id="1573173"/>
    <lineage>
        <taxon>Eukaryota</taxon>
        <taxon>Fungi</taxon>
        <taxon>Dikarya</taxon>
        <taxon>Ascomycota</taxon>
        <taxon>Pezizomycotina</taxon>
        <taxon>Sordariomycetes</taxon>
        <taxon>Hypocreomycetidae</taxon>
        <taxon>Glomerellales</taxon>
        <taxon>Glomerellaceae</taxon>
        <taxon>Colletotrichum</taxon>
        <taxon>Colletotrichum spaethianum species complex</taxon>
    </lineage>
</organism>
<keyword evidence="2" id="KW-1185">Reference proteome</keyword>
<evidence type="ECO:0000313" key="1">
    <source>
        <dbReference type="EMBL" id="KZL82920.1"/>
    </source>
</evidence>
<reference evidence="1 2" key="1">
    <citation type="submission" date="2015-06" db="EMBL/GenBank/DDBJ databases">
        <title>Survival trade-offs in plant roots during colonization by closely related pathogenic and mutualistic fungi.</title>
        <authorList>
            <person name="Hacquard S."/>
            <person name="Kracher B."/>
            <person name="Hiruma K."/>
            <person name="Weinman A."/>
            <person name="Muench P."/>
            <person name="Garrido Oter R."/>
            <person name="Ver Loren van Themaat E."/>
            <person name="Dallerey J.-F."/>
            <person name="Damm U."/>
            <person name="Henrissat B."/>
            <person name="Lespinet O."/>
            <person name="Thon M."/>
            <person name="Kemen E."/>
            <person name="McHardy A.C."/>
            <person name="Schulze-Lefert P."/>
            <person name="O'Connell R.J."/>
        </authorList>
    </citation>
    <scope>NUCLEOTIDE SEQUENCE [LARGE SCALE GENOMIC DNA]</scope>
    <source>
        <strain evidence="1 2">MAFF 238704</strain>
    </source>
</reference>
<proteinExistence type="predicted"/>
<dbReference type="Proteomes" id="UP000076584">
    <property type="component" value="Unassembled WGS sequence"/>
</dbReference>
<protein>
    <submittedName>
        <fullName evidence="1">Uncharacterized protein</fullName>
    </submittedName>
</protein>
<evidence type="ECO:0000313" key="2">
    <source>
        <dbReference type="Proteomes" id="UP000076584"/>
    </source>
</evidence>
<sequence>MEVTLEAIIAIVSLVSRSPVRVWTFVGYQMDLMQNQPAMFPLRQTRESRGHDFGQLRGGSS</sequence>
<comment type="caution">
    <text evidence="1">The sequence shown here is derived from an EMBL/GenBank/DDBJ whole genome shotgun (WGS) entry which is preliminary data.</text>
</comment>
<gene>
    <name evidence="1" type="ORF">CI238_12327</name>
</gene>
<dbReference type="AlphaFoldDB" id="A0A167CR19"/>
<name>A0A167CR19_COLIC</name>
<dbReference type="EMBL" id="LFIW01001251">
    <property type="protein sequence ID" value="KZL82920.1"/>
    <property type="molecule type" value="Genomic_DNA"/>
</dbReference>
<accession>A0A167CR19</accession>